<name>A0A0J9CYU3_SPHYA</name>
<dbReference type="RefSeq" id="WP_048938329.1">
    <property type="nucleotide sequence ID" value="NZ_CP020925.1"/>
</dbReference>
<protein>
    <submittedName>
        <fullName evidence="1">Uncharacterized protein</fullName>
    </submittedName>
</protein>
<accession>A0A0J9CYU3</accession>
<evidence type="ECO:0000313" key="2">
    <source>
        <dbReference type="Proteomes" id="UP000037029"/>
    </source>
</evidence>
<dbReference type="Proteomes" id="UP000037029">
    <property type="component" value="Chromosome"/>
</dbReference>
<sequence length="134" mass="14997">MNTHDPLHMLAGTGCDWSTVDASDHDLNDRSDLSPADLAELGLTLPRSPFPAAWWQTTDGQAEHLDQPTFTSSFNKVLWFALRGLEDQASLTNDRAELARIEGERDYWLGRTETDHITETFRLADDQAAKVANI</sequence>
<dbReference type="EMBL" id="CP020925">
    <property type="protein sequence ID" value="ATP18576.1"/>
    <property type="molecule type" value="Genomic_DNA"/>
</dbReference>
<reference evidence="1 2" key="1">
    <citation type="submission" date="2017-04" db="EMBL/GenBank/DDBJ databases">
        <title>Characterization, genome and methylation analysis of a phthalic acid esters degrading strain Sphingobium yanoikuyae SHJ.</title>
        <authorList>
            <person name="Feng L."/>
        </authorList>
    </citation>
    <scope>NUCLEOTIDE SEQUENCE [LARGE SCALE GENOMIC DNA]</scope>
    <source>
        <strain evidence="1 2">SHJ</strain>
    </source>
</reference>
<proteinExistence type="predicted"/>
<organism evidence="1 2">
    <name type="scientific">Sphingobium yanoikuyae</name>
    <name type="common">Sphingomonas yanoikuyae</name>
    <dbReference type="NCBI Taxonomy" id="13690"/>
    <lineage>
        <taxon>Bacteria</taxon>
        <taxon>Pseudomonadati</taxon>
        <taxon>Pseudomonadota</taxon>
        <taxon>Alphaproteobacteria</taxon>
        <taxon>Sphingomonadales</taxon>
        <taxon>Sphingomonadaceae</taxon>
        <taxon>Sphingobium</taxon>
    </lineage>
</organism>
<gene>
    <name evidence="1" type="ORF">BV87_09355</name>
</gene>
<evidence type="ECO:0000313" key="1">
    <source>
        <dbReference type="EMBL" id="ATP18576.1"/>
    </source>
</evidence>
<dbReference type="AlphaFoldDB" id="A0A0J9CYU3"/>